<dbReference type="Proteomes" id="UP000054248">
    <property type="component" value="Unassembled WGS sequence"/>
</dbReference>
<dbReference type="HOGENOM" id="CLU_3034118_0_0_1"/>
<evidence type="ECO:0000313" key="2">
    <source>
        <dbReference type="Proteomes" id="UP000054248"/>
    </source>
</evidence>
<sequence>MYRRRTAYGLWGVFLRRRCSTPSENTVIHLRHHQIRPRPPHQPKTFVTQCVIYSR</sequence>
<protein>
    <submittedName>
        <fullName evidence="1">Uncharacterized protein</fullName>
    </submittedName>
</protein>
<accession>A0A0C3L1M4</accession>
<reference evidence="1 2" key="1">
    <citation type="submission" date="2014-04" db="EMBL/GenBank/DDBJ databases">
        <authorList>
            <consortium name="DOE Joint Genome Institute"/>
            <person name="Kuo A."/>
            <person name="Girlanda M."/>
            <person name="Perotto S."/>
            <person name="Kohler A."/>
            <person name="Nagy L.G."/>
            <person name="Floudas D."/>
            <person name="Copeland A."/>
            <person name="Barry K.W."/>
            <person name="Cichocki N."/>
            <person name="Veneault-Fourrey C."/>
            <person name="LaButti K."/>
            <person name="Lindquist E.A."/>
            <person name="Lipzen A."/>
            <person name="Lundell T."/>
            <person name="Morin E."/>
            <person name="Murat C."/>
            <person name="Sun H."/>
            <person name="Tunlid A."/>
            <person name="Henrissat B."/>
            <person name="Grigoriev I.V."/>
            <person name="Hibbett D.S."/>
            <person name="Martin F."/>
            <person name="Nordberg H.P."/>
            <person name="Cantor M.N."/>
            <person name="Hua S.X."/>
        </authorList>
    </citation>
    <scope>NUCLEOTIDE SEQUENCE [LARGE SCALE GENOMIC DNA]</scope>
    <source>
        <strain evidence="1 2">MUT 4182</strain>
    </source>
</reference>
<reference evidence="2" key="2">
    <citation type="submission" date="2015-01" db="EMBL/GenBank/DDBJ databases">
        <title>Evolutionary Origins and Diversification of the Mycorrhizal Mutualists.</title>
        <authorList>
            <consortium name="DOE Joint Genome Institute"/>
            <consortium name="Mycorrhizal Genomics Consortium"/>
            <person name="Kohler A."/>
            <person name="Kuo A."/>
            <person name="Nagy L.G."/>
            <person name="Floudas D."/>
            <person name="Copeland A."/>
            <person name="Barry K.W."/>
            <person name="Cichocki N."/>
            <person name="Veneault-Fourrey C."/>
            <person name="LaButti K."/>
            <person name="Lindquist E.A."/>
            <person name="Lipzen A."/>
            <person name="Lundell T."/>
            <person name="Morin E."/>
            <person name="Murat C."/>
            <person name="Riley R."/>
            <person name="Ohm R."/>
            <person name="Sun H."/>
            <person name="Tunlid A."/>
            <person name="Henrissat B."/>
            <person name="Grigoriev I.V."/>
            <person name="Hibbett D.S."/>
            <person name="Martin F."/>
        </authorList>
    </citation>
    <scope>NUCLEOTIDE SEQUENCE [LARGE SCALE GENOMIC DNA]</scope>
    <source>
        <strain evidence="2">MUT 4182</strain>
    </source>
</reference>
<dbReference type="AlphaFoldDB" id="A0A0C3L1M4"/>
<dbReference type="EMBL" id="KN823916">
    <property type="protein sequence ID" value="KIO15622.1"/>
    <property type="molecule type" value="Genomic_DNA"/>
</dbReference>
<organism evidence="1 2">
    <name type="scientific">Tulasnella calospora MUT 4182</name>
    <dbReference type="NCBI Taxonomy" id="1051891"/>
    <lineage>
        <taxon>Eukaryota</taxon>
        <taxon>Fungi</taxon>
        <taxon>Dikarya</taxon>
        <taxon>Basidiomycota</taxon>
        <taxon>Agaricomycotina</taxon>
        <taxon>Agaricomycetes</taxon>
        <taxon>Cantharellales</taxon>
        <taxon>Tulasnellaceae</taxon>
        <taxon>Tulasnella</taxon>
    </lineage>
</organism>
<name>A0A0C3L1M4_9AGAM</name>
<evidence type="ECO:0000313" key="1">
    <source>
        <dbReference type="EMBL" id="KIO15622.1"/>
    </source>
</evidence>
<proteinExistence type="predicted"/>
<gene>
    <name evidence="1" type="ORF">M407DRAFT_208724</name>
</gene>
<keyword evidence="2" id="KW-1185">Reference proteome</keyword>